<dbReference type="Proteomes" id="UP001239111">
    <property type="component" value="Chromosome 1"/>
</dbReference>
<organism evidence="1 2">
    <name type="scientific">Eretmocerus hayati</name>
    <dbReference type="NCBI Taxonomy" id="131215"/>
    <lineage>
        <taxon>Eukaryota</taxon>
        <taxon>Metazoa</taxon>
        <taxon>Ecdysozoa</taxon>
        <taxon>Arthropoda</taxon>
        <taxon>Hexapoda</taxon>
        <taxon>Insecta</taxon>
        <taxon>Pterygota</taxon>
        <taxon>Neoptera</taxon>
        <taxon>Endopterygota</taxon>
        <taxon>Hymenoptera</taxon>
        <taxon>Apocrita</taxon>
        <taxon>Proctotrupomorpha</taxon>
        <taxon>Chalcidoidea</taxon>
        <taxon>Aphelinidae</taxon>
        <taxon>Aphelininae</taxon>
        <taxon>Eretmocerus</taxon>
    </lineage>
</organism>
<evidence type="ECO:0000313" key="1">
    <source>
        <dbReference type="EMBL" id="KAJ8687660.1"/>
    </source>
</evidence>
<accession>A0ACC2Q0T3</accession>
<evidence type="ECO:0000313" key="2">
    <source>
        <dbReference type="Proteomes" id="UP001239111"/>
    </source>
</evidence>
<reference evidence="1" key="1">
    <citation type="submission" date="2023-04" db="EMBL/GenBank/DDBJ databases">
        <title>A chromosome-level genome assembly of the parasitoid wasp Eretmocerus hayati.</title>
        <authorList>
            <person name="Zhong Y."/>
            <person name="Liu S."/>
            <person name="Liu Y."/>
        </authorList>
    </citation>
    <scope>NUCLEOTIDE SEQUENCE</scope>
    <source>
        <strain evidence="1">ZJU_SS_LIU_2023</strain>
    </source>
</reference>
<sequence length="100" mass="11729">MKLQRGECPDLDITNESLLACSPEELVRKFDGVYVKAMDLIEDVKSAGGYKEVIDDRKWGALYRVQTNNIDNRQKKVQQRSTVLKLWYLELEEMENSFRE</sequence>
<gene>
    <name evidence="1" type="ORF">QAD02_023454</name>
</gene>
<dbReference type="EMBL" id="CM056741">
    <property type="protein sequence ID" value="KAJ8687660.1"/>
    <property type="molecule type" value="Genomic_DNA"/>
</dbReference>
<proteinExistence type="predicted"/>
<keyword evidence="2" id="KW-1185">Reference proteome</keyword>
<name>A0ACC2Q0T3_9HYME</name>
<comment type="caution">
    <text evidence="1">The sequence shown here is derived from an EMBL/GenBank/DDBJ whole genome shotgun (WGS) entry which is preliminary data.</text>
</comment>
<protein>
    <submittedName>
        <fullName evidence="1">Uncharacterized protein</fullName>
    </submittedName>
</protein>